<dbReference type="Proteomes" id="UP000662818">
    <property type="component" value="Chromosome"/>
</dbReference>
<evidence type="ECO:0000313" key="6">
    <source>
        <dbReference type="EMBL" id="QSR27608.1"/>
    </source>
</evidence>
<dbReference type="PANTHER" id="PTHR34580:SF3">
    <property type="entry name" value="PROTEIN PAFB"/>
    <property type="match status" value="1"/>
</dbReference>
<proteinExistence type="predicted"/>
<reference evidence="6 7" key="1">
    <citation type="submission" date="2017-06" db="EMBL/GenBank/DDBJ databases">
        <title>Complete Genome Sequence of the Soil Carbazole-Degrading Bacterium Nocardioides aromaticivorans IC177.</title>
        <authorList>
            <person name="Vejarano F."/>
            <person name="Suzuki-Minakuchi C."/>
            <person name="Ohtsubo Y."/>
            <person name="Tsuda M."/>
            <person name="Okada K."/>
            <person name="Nojiri H."/>
        </authorList>
    </citation>
    <scope>NUCLEOTIDE SEQUENCE [LARGE SCALE GENOMIC DNA]</scope>
    <source>
        <strain evidence="6 7">IC177</strain>
    </source>
</reference>
<keyword evidence="3" id="KW-0804">Transcription</keyword>
<evidence type="ECO:0000256" key="1">
    <source>
        <dbReference type="ARBA" id="ARBA00023015"/>
    </source>
</evidence>
<dbReference type="Pfam" id="PF08279">
    <property type="entry name" value="HTH_11"/>
    <property type="match status" value="1"/>
</dbReference>
<evidence type="ECO:0000256" key="2">
    <source>
        <dbReference type="ARBA" id="ARBA00023125"/>
    </source>
</evidence>
<dbReference type="InterPro" id="IPR051534">
    <property type="entry name" value="CBASS_pafABC_assoc_protein"/>
</dbReference>
<dbReference type="PANTHER" id="PTHR34580">
    <property type="match status" value="1"/>
</dbReference>
<evidence type="ECO:0000313" key="7">
    <source>
        <dbReference type="Proteomes" id="UP000662818"/>
    </source>
</evidence>
<dbReference type="Pfam" id="PF13280">
    <property type="entry name" value="WYL"/>
    <property type="match status" value="1"/>
</dbReference>
<dbReference type="Pfam" id="PF25583">
    <property type="entry name" value="WCX"/>
    <property type="match status" value="1"/>
</dbReference>
<feature type="domain" description="HTH deoR-type" evidence="5">
    <location>
        <begin position="4"/>
        <end position="59"/>
    </location>
</feature>
<organism evidence="6 7">
    <name type="scientific">Nocardioides aromaticivorans</name>
    <dbReference type="NCBI Taxonomy" id="200618"/>
    <lineage>
        <taxon>Bacteria</taxon>
        <taxon>Bacillati</taxon>
        <taxon>Actinomycetota</taxon>
        <taxon>Actinomycetes</taxon>
        <taxon>Propionibacteriales</taxon>
        <taxon>Nocardioidaceae</taxon>
        <taxon>Nocardioides</taxon>
    </lineage>
</organism>
<accession>A0ABX7PPP4</accession>
<dbReference type="InterPro" id="IPR001034">
    <property type="entry name" value="DeoR_HTH"/>
</dbReference>
<feature type="region of interest" description="Disordered" evidence="4">
    <location>
        <begin position="161"/>
        <end position="182"/>
    </location>
</feature>
<dbReference type="PROSITE" id="PS00894">
    <property type="entry name" value="HTH_DEOR_1"/>
    <property type="match status" value="1"/>
</dbReference>
<dbReference type="InterPro" id="IPR057727">
    <property type="entry name" value="WCX_dom"/>
</dbReference>
<sequence length="335" mass="36104">MQTTSGRVLELLGLLQSRVEWTAPELAARLGVTERTVRNDVTRLRELGYPVDGLRGRTGHYRLGVGAKLPPLLLDDEEAVAVAVGLRTLTGVAGFEESGGRALTKLEHVLPDRLRRRVTALRDATEAGPVNTDSNVEDPEVDAGVLAEIADAIRDHRGLRAFYGPPGGEDGDGEGGDGEDRERVEIEPYRVVAWQRRWFVVGRSPATGAWAPYRVDWLTLRLPGGRHFVPAELPGDLTELVVREVARTGWAVHARLVIDAAPEEVLARINPAVGVVEPLPDGRCVLVTGGDSLEIVAVWIGMLGIDFTVESPAALVDHLRVLAERYAGAVVGSAG</sequence>
<dbReference type="InterPro" id="IPR036388">
    <property type="entry name" value="WH-like_DNA-bd_sf"/>
</dbReference>
<evidence type="ECO:0000256" key="4">
    <source>
        <dbReference type="SAM" id="MobiDB-lite"/>
    </source>
</evidence>
<evidence type="ECO:0000259" key="5">
    <source>
        <dbReference type="PROSITE" id="PS51000"/>
    </source>
</evidence>
<keyword evidence="1" id="KW-0805">Transcription regulation</keyword>
<dbReference type="Gene3D" id="1.10.10.10">
    <property type="entry name" value="Winged helix-like DNA-binding domain superfamily/Winged helix DNA-binding domain"/>
    <property type="match status" value="1"/>
</dbReference>
<protein>
    <submittedName>
        <fullName evidence="6">DNA-binding transcriptional regulator</fullName>
    </submittedName>
</protein>
<gene>
    <name evidence="6" type="ORF">CFH99_18450</name>
</gene>
<dbReference type="RefSeq" id="WP_207006508.1">
    <property type="nucleotide sequence ID" value="NZ_CP022295.1"/>
</dbReference>
<dbReference type="GO" id="GO:0003677">
    <property type="term" value="F:DNA binding"/>
    <property type="evidence" value="ECO:0007669"/>
    <property type="project" value="UniProtKB-KW"/>
</dbReference>
<dbReference type="InterPro" id="IPR013196">
    <property type="entry name" value="HTH_11"/>
</dbReference>
<evidence type="ECO:0000256" key="3">
    <source>
        <dbReference type="ARBA" id="ARBA00023163"/>
    </source>
</evidence>
<keyword evidence="7" id="KW-1185">Reference proteome</keyword>
<dbReference type="InterPro" id="IPR026881">
    <property type="entry name" value="WYL_dom"/>
</dbReference>
<dbReference type="SUPFAM" id="SSF46785">
    <property type="entry name" value="Winged helix' DNA-binding domain"/>
    <property type="match status" value="1"/>
</dbReference>
<dbReference type="InterPro" id="IPR018356">
    <property type="entry name" value="Tscrpt_reg_HTH_DeoR_CS"/>
</dbReference>
<dbReference type="PROSITE" id="PS51000">
    <property type="entry name" value="HTH_DEOR_2"/>
    <property type="match status" value="1"/>
</dbReference>
<name>A0ABX7PPP4_9ACTN</name>
<keyword evidence="2 6" id="KW-0238">DNA-binding</keyword>
<dbReference type="EMBL" id="CP022295">
    <property type="protein sequence ID" value="QSR27608.1"/>
    <property type="molecule type" value="Genomic_DNA"/>
</dbReference>
<dbReference type="InterPro" id="IPR036390">
    <property type="entry name" value="WH_DNA-bd_sf"/>
</dbReference>